<dbReference type="GO" id="GO:0015969">
    <property type="term" value="P:guanosine tetraphosphate metabolic process"/>
    <property type="evidence" value="ECO:0007669"/>
    <property type="project" value="InterPro"/>
</dbReference>
<name>A0AAJ5WYL1_9CAUL</name>
<evidence type="ECO:0000313" key="3">
    <source>
        <dbReference type="Proteomes" id="UP001213664"/>
    </source>
</evidence>
<dbReference type="PANTHER" id="PTHR41773:SF1">
    <property type="entry name" value="RELA_SPOT DOMAIN-CONTAINING PROTEIN"/>
    <property type="match status" value="1"/>
</dbReference>
<dbReference type="InterPro" id="IPR007685">
    <property type="entry name" value="RelA_SpoT"/>
</dbReference>
<dbReference type="PANTHER" id="PTHR41773">
    <property type="entry name" value="GTP PYROPHOSPHATASE-RELATED"/>
    <property type="match status" value="1"/>
</dbReference>
<dbReference type="SMART" id="SM00954">
    <property type="entry name" value="RelA_SpoT"/>
    <property type="match status" value="1"/>
</dbReference>
<dbReference type="Gene3D" id="3.30.460.10">
    <property type="entry name" value="Beta Polymerase, domain 2"/>
    <property type="match status" value="1"/>
</dbReference>
<dbReference type="CDD" id="cd05399">
    <property type="entry name" value="NT_Rel-Spo_like"/>
    <property type="match status" value="1"/>
</dbReference>
<dbReference type="EMBL" id="CP119326">
    <property type="protein sequence ID" value="WEK40766.1"/>
    <property type="molecule type" value="Genomic_DNA"/>
</dbReference>
<dbReference type="Pfam" id="PF04607">
    <property type="entry name" value="RelA_SpoT"/>
    <property type="match status" value="1"/>
</dbReference>
<dbReference type="InterPro" id="IPR043519">
    <property type="entry name" value="NT_sf"/>
</dbReference>
<evidence type="ECO:0000313" key="2">
    <source>
        <dbReference type="EMBL" id="WEK40766.1"/>
    </source>
</evidence>
<dbReference type="Proteomes" id="UP001213664">
    <property type="component" value="Chromosome"/>
</dbReference>
<gene>
    <name evidence="2" type="ORF">P0Y50_03910</name>
</gene>
<accession>A0AAJ5WYL1</accession>
<protein>
    <submittedName>
        <fullName evidence="2">RelA/SpoT domain-containing protein</fullName>
    </submittedName>
</protein>
<dbReference type="AlphaFoldDB" id="A0AAJ5WYL1"/>
<proteinExistence type="predicted"/>
<reference evidence="2" key="1">
    <citation type="submission" date="2023-03" db="EMBL/GenBank/DDBJ databases">
        <title>Andean soil-derived lignocellulolytic bacterial consortium as a source of novel taxa and putative plastic-active enzymes.</title>
        <authorList>
            <person name="Diaz-Garcia L."/>
            <person name="Chuvochina M."/>
            <person name="Feuerriegel G."/>
            <person name="Bunk B."/>
            <person name="Sproer C."/>
            <person name="Streit W.R."/>
            <person name="Rodriguez L.M."/>
            <person name="Overmann J."/>
            <person name="Jimenez D.J."/>
        </authorList>
    </citation>
    <scope>NUCLEOTIDE SEQUENCE</scope>
    <source>
        <strain evidence="2">MAG 833</strain>
    </source>
</reference>
<evidence type="ECO:0000259" key="1">
    <source>
        <dbReference type="SMART" id="SM00954"/>
    </source>
</evidence>
<dbReference type="SUPFAM" id="SSF81301">
    <property type="entry name" value="Nucleotidyltransferase"/>
    <property type="match status" value="1"/>
</dbReference>
<organism evidence="2 3">
    <name type="scientific">Candidatus Brevundimonas colombiensis</name>
    <dbReference type="NCBI Taxonomy" id="3121376"/>
    <lineage>
        <taxon>Bacteria</taxon>
        <taxon>Pseudomonadati</taxon>
        <taxon>Pseudomonadota</taxon>
        <taxon>Alphaproteobacteria</taxon>
        <taxon>Caulobacterales</taxon>
        <taxon>Caulobacteraceae</taxon>
        <taxon>Brevundimonas</taxon>
    </lineage>
</organism>
<sequence length="827" mass="91460">MLLTVYEQAGRATYSGLADVVSKILAAAVEADQLPHPQQIQHRAKEVLSLRKKLAKVGATEADEIEPHAKDLAGVRLIFYTNSDVSKFQSSGVLRDNFEIDWDRTKIHHPTADNAPASELFVSNNYVVRLKDGRAALPEYAPFAGLWCEVQVQTTLNHAWAEMAHDTIYKKPALSGFGSELMKGIEARMATIMRDYLAPAGYAFQKVLSDVERLSRGQALFEQGIVETIEQAADNNELHEALSSFYSSVLPHYDDWQNGSNDILQAVVRAVERSRTLPTEARQTPFGDLAGKSAKDVAGVAASIIEHLRFVDVDQTFDLICSLYRGAEGDEASAWVKLTSELTKHHLHVWQEAGPIVQGILMQRVMALSAEDRQTLKPVVLAVLREVFATDVSGTTTDGDTITIHQGAVIASEGLQRMRSDALEIARAYDVPALSEDERSEIIDVLRASMVMPSHGGSVKPALGEIVLTNIAEVARHFTATSTRWSYELRQRIEEGMLWTYRHEGEAPPADLTSEAQEAARATMVEAVFAFRDTLNADQGFTTYKLLVGFESVFPPAWNDPDFDYEGEEAYRQEQFGPLIEGIDAGNAEAWLAIIRRCAATESNDLATFPPFTEFLQRLAEAKPAIAISYLEQLDARLANFLPPFLLGLARTDWWDEALGLMDRWIGNWQFLGDIAFSVGGVDALELGILERVLDAAIATADTQATLNVIRSVSRRDTDESVGALTPIFLRATAFVGQANVHYWHQYWRPHREGSAVIRKLTDADVVPLLNTLVEAPKVTSSLEDILADIARTHPQAVIDYIGHRVTRRFANGREMTTTPCRTGCAA</sequence>
<feature type="domain" description="RelA/SpoT" evidence="1">
    <location>
        <begin position="42"/>
        <end position="175"/>
    </location>
</feature>